<keyword evidence="2" id="KW-1185">Reference proteome</keyword>
<dbReference type="VEuPathDB" id="FungiDB:JI435_408770"/>
<dbReference type="Proteomes" id="UP000663193">
    <property type="component" value="Chromosome 6"/>
</dbReference>
<accession>A0A7U2I1I7</accession>
<name>A0A7U2I1I7_PHANO</name>
<evidence type="ECO:0000313" key="2">
    <source>
        <dbReference type="Proteomes" id="UP000663193"/>
    </source>
</evidence>
<reference evidence="2" key="1">
    <citation type="journal article" date="2021" name="BMC Genomics">
        <title>Chromosome-level genome assembly and manually-curated proteome of model necrotroph Parastagonospora nodorum Sn15 reveals a genome-wide trove of candidate effector homologs, and redundancy of virulence-related functions within an accessory chromosome.</title>
        <authorList>
            <person name="Bertazzoni S."/>
            <person name="Jones D.A.B."/>
            <person name="Phan H.T."/>
            <person name="Tan K.-C."/>
            <person name="Hane J.K."/>
        </authorList>
    </citation>
    <scope>NUCLEOTIDE SEQUENCE [LARGE SCALE GENOMIC DNA]</scope>
    <source>
        <strain evidence="2">SN15 / ATCC MYA-4574 / FGSC 10173)</strain>
    </source>
</reference>
<evidence type="ECO:0000313" key="1">
    <source>
        <dbReference type="EMBL" id="QRC96346.1"/>
    </source>
</evidence>
<protein>
    <submittedName>
        <fullName evidence="1">Uncharacterized protein</fullName>
    </submittedName>
</protein>
<organism evidence="1 2">
    <name type="scientific">Phaeosphaeria nodorum (strain SN15 / ATCC MYA-4574 / FGSC 10173)</name>
    <name type="common">Glume blotch fungus</name>
    <name type="synonym">Parastagonospora nodorum</name>
    <dbReference type="NCBI Taxonomy" id="321614"/>
    <lineage>
        <taxon>Eukaryota</taxon>
        <taxon>Fungi</taxon>
        <taxon>Dikarya</taxon>
        <taxon>Ascomycota</taxon>
        <taxon>Pezizomycotina</taxon>
        <taxon>Dothideomycetes</taxon>
        <taxon>Pleosporomycetidae</taxon>
        <taxon>Pleosporales</taxon>
        <taxon>Pleosporineae</taxon>
        <taxon>Phaeosphaeriaceae</taxon>
        <taxon>Parastagonospora</taxon>
    </lineage>
</organism>
<sequence length="71" mass="7683">MRCCTRICRPLAASVSKRTDFARNACPNQTRSVETGDLFLGCLRCTQAPGGTDVPVQVTQPWGYGHGKLGK</sequence>
<dbReference type="EMBL" id="CP069028">
    <property type="protein sequence ID" value="QRC96346.1"/>
    <property type="molecule type" value="Genomic_DNA"/>
</dbReference>
<proteinExistence type="predicted"/>
<gene>
    <name evidence="1" type="ORF">JI435_408770</name>
</gene>
<dbReference type="AlphaFoldDB" id="A0A7U2I1I7"/>